<dbReference type="InterPro" id="IPR050113">
    <property type="entry name" value="Ub_conjugating_enzyme"/>
</dbReference>
<dbReference type="SUPFAM" id="SSF54495">
    <property type="entry name" value="UBC-like"/>
    <property type="match status" value="1"/>
</dbReference>
<evidence type="ECO:0000256" key="11">
    <source>
        <dbReference type="RuleBase" id="RU362109"/>
    </source>
</evidence>
<dbReference type="InterPro" id="IPR016135">
    <property type="entry name" value="UBQ-conjugating_enzyme/RWD"/>
</dbReference>
<proteinExistence type="inferred from homology"/>
<evidence type="ECO:0000259" key="12">
    <source>
        <dbReference type="PROSITE" id="PS50127"/>
    </source>
</evidence>
<keyword evidence="7" id="KW-0539">Nucleus</keyword>
<evidence type="ECO:0000256" key="3">
    <source>
        <dbReference type="ARBA" id="ARBA00022679"/>
    </source>
</evidence>
<comment type="pathway">
    <text evidence="2">Protein modification; protein sumoylation.</text>
</comment>
<keyword evidence="4 11" id="KW-0547">Nucleotide-binding</keyword>
<organism evidence="13">
    <name type="scientific">Paramoeba aestuarina</name>
    <dbReference type="NCBI Taxonomy" id="180227"/>
    <lineage>
        <taxon>Eukaryota</taxon>
        <taxon>Amoebozoa</taxon>
        <taxon>Discosea</taxon>
        <taxon>Flabellinia</taxon>
        <taxon>Dactylopodida</taxon>
        <taxon>Paramoebidae</taxon>
        <taxon>Paramoeba</taxon>
    </lineage>
</organism>
<comment type="similarity">
    <text evidence="11">Belongs to the ubiquitin-conjugating enzyme family.</text>
</comment>
<dbReference type="Pfam" id="PF00179">
    <property type="entry name" value="UQ_con"/>
    <property type="match status" value="1"/>
</dbReference>
<sequence>MSLALDRLREERKLWRKEKPFGFWARPMVMPDGTMDLMRWEASIPGKANTPWEGGEYLLQMHFPDTYPSKPPKCQFNPVVFHPNIYPSGTVCLSLLDEEKDWKPSITVKQILLSVQHLLTHENVLDPAQREPYELYTKNKAEYYRKVREQAKKMRPKRA</sequence>
<feature type="domain" description="UBC core" evidence="12">
    <location>
        <begin position="3"/>
        <end position="156"/>
    </location>
</feature>
<evidence type="ECO:0000256" key="6">
    <source>
        <dbReference type="ARBA" id="ARBA00022840"/>
    </source>
</evidence>
<evidence type="ECO:0000256" key="1">
    <source>
        <dbReference type="ARBA" id="ARBA00004123"/>
    </source>
</evidence>
<evidence type="ECO:0000256" key="7">
    <source>
        <dbReference type="ARBA" id="ARBA00023242"/>
    </source>
</evidence>
<dbReference type="CDD" id="cd23798">
    <property type="entry name" value="UBCc_UBE2I"/>
    <property type="match status" value="1"/>
</dbReference>
<protein>
    <recommendedName>
        <fullName evidence="8">SUMO-conjugating enzyme UBC9</fullName>
    </recommendedName>
    <alternativeName>
        <fullName evidence="9">Ubiquitin carrier protein 9</fullName>
    </alternativeName>
</protein>
<dbReference type="GO" id="GO:0005524">
    <property type="term" value="F:ATP binding"/>
    <property type="evidence" value="ECO:0007669"/>
    <property type="project" value="UniProtKB-UniRule"/>
</dbReference>
<dbReference type="GO" id="GO:0005694">
    <property type="term" value="C:chromosome"/>
    <property type="evidence" value="ECO:0007669"/>
    <property type="project" value="UniProtKB-ARBA"/>
</dbReference>
<evidence type="ECO:0000256" key="4">
    <source>
        <dbReference type="ARBA" id="ARBA00022741"/>
    </source>
</evidence>
<name>A0A7S4NJD7_9EUKA</name>
<dbReference type="Gene3D" id="3.10.110.10">
    <property type="entry name" value="Ubiquitin Conjugating Enzyme"/>
    <property type="match status" value="1"/>
</dbReference>
<keyword evidence="3" id="KW-0808">Transferase</keyword>
<evidence type="ECO:0000313" key="13">
    <source>
        <dbReference type="EMBL" id="CAE2292668.1"/>
    </source>
</evidence>
<gene>
    <name evidence="13" type="ORF">NAES01612_LOCUS5869</name>
</gene>
<dbReference type="GO" id="GO:0005634">
    <property type="term" value="C:nucleus"/>
    <property type="evidence" value="ECO:0007669"/>
    <property type="project" value="UniProtKB-SubCell"/>
</dbReference>
<dbReference type="FunFam" id="3.10.110.10:FF:000035">
    <property type="entry name" value="SUMO-conjugating enzyme ubc9"/>
    <property type="match status" value="1"/>
</dbReference>
<reference evidence="13" key="1">
    <citation type="submission" date="2021-01" db="EMBL/GenBank/DDBJ databases">
        <authorList>
            <person name="Corre E."/>
            <person name="Pelletier E."/>
            <person name="Niang G."/>
            <person name="Scheremetjew M."/>
            <person name="Finn R."/>
            <person name="Kale V."/>
            <person name="Holt S."/>
            <person name="Cochrane G."/>
            <person name="Meng A."/>
            <person name="Brown T."/>
            <person name="Cohen L."/>
        </authorList>
    </citation>
    <scope>NUCLEOTIDE SEQUENCE</scope>
    <source>
        <strain evidence="13">SoJaBio B1-5/56/2</strain>
    </source>
</reference>
<evidence type="ECO:0000256" key="9">
    <source>
        <dbReference type="ARBA" id="ARBA00044296"/>
    </source>
</evidence>
<evidence type="ECO:0000256" key="2">
    <source>
        <dbReference type="ARBA" id="ARBA00004718"/>
    </source>
</evidence>
<dbReference type="SMART" id="SM00212">
    <property type="entry name" value="UBCc"/>
    <property type="match status" value="1"/>
</dbReference>
<dbReference type="EMBL" id="HBKR01008854">
    <property type="protein sequence ID" value="CAE2292668.1"/>
    <property type="molecule type" value="Transcribed_RNA"/>
</dbReference>
<accession>A0A7S4NJD7</accession>
<dbReference type="AlphaFoldDB" id="A0A7S4NJD7"/>
<evidence type="ECO:0000256" key="10">
    <source>
        <dbReference type="PROSITE-ProRule" id="PRU10133"/>
    </source>
</evidence>
<dbReference type="PROSITE" id="PS50127">
    <property type="entry name" value="UBC_2"/>
    <property type="match status" value="1"/>
</dbReference>
<keyword evidence="5 11" id="KW-0833">Ubl conjugation pathway</keyword>
<dbReference type="InterPro" id="IPR023313">
    <property type="entry name" value="UBQ-conjugating_AS"/>
</dbReference>
<dbReference type="PROSITE" id="PS00183">
    <property type="entry name" value="UBC_1"/>
    <property type="match status" value="1"/>
</dbReference>
<dbReference type="GO" id="GO:0019787">
    <property type="term" value="F:ubiquitin-like protein transferase activity"/>
    <property type="evidence" value="ECO:0007669"/>
    <property type="project" value="UniProtKB-ARBA"/>
</dbReference>
<dbReference type="InterPro" id="IPR000608">
    <property type="entry name" value="UBC"/>
</dbReference>
<dbReference type="PANTHER" id="PTHR24067">
    <property type="entry name" value="UBIQUITIN-CONJUGATING ENZYME E2"/>
    <property type="match status" value="1"/>
</dbReference>
<feature type="active site" description="Glycyl thioester intermediate" evidence="10">
    <location>
        <position position="92"/>
    </location>
</feature>
<comment type="subcellular location">
    <subcellularLocation>
        <location evidence="1">Nucleus</location>
    </subcellularLocation>
</comment>
<evidence type="ECO:0000256" key="5">
    <source>
        <dbReference type="ARBA" id="ARBA00022786"/>
    </source>
</evidence>
<evidence type="ECO:0000256" key="8">
    <source>
        <dbReference type="ARBA" id="ARBA00039165"/>
    </source>
</evidence>
<keyword evidence="6 11" id="KW-0067">ATP-binding</keyword>